<reference evidence="1 2" key="1">
    <citation type="journal article" date="2018" name="Proc. R. Soc. B">
        <title>A non-coding region near Follistatin controls head colour polymorphism in the Gouldian finch.</title>
        <authorList>
            <person name="Toomey M.B."/>
            <person name="Marques C.I."/>
            <person name="Andrade P."/>
            <person name="Araujo P.M."/>
            <person name="Sabatino S."/>
            <person name="Gazda M.A."/>
            <person name="Afonso S."/>
            <person name="Lopes R.J."/>
            <person name="Corbo J.C."/>
            <person name="Carneiro M."/>
        </authorList>
    </citation>
    <scope>NUCLEOTIDE SEQUENCE [LARGE SCALE GENOMIC DNA]</scope>
    <source>
        <strain evidence="1">Red01</strain>
        <tissue evidence="1">Muscle</tissue>
    </source>
</reference>
<gene>
    <name evidence="1" type="ORF">DV515_00005214</name>
</gene>
<evidence type="ECO:0000313" key="1">
    <source>
        <dbReference type="EMBL" id="RLW05207.1"/>
    </source>
</evidence>
<dbReference type="Proteomes" id="UP000276834">
    <property type="component" value="Unassembled WGS sequence"/>
</dbReference>
<protein>
    <submittedName>
        <fullName evidence="1">Uncharacterized protein</fullName>
    </submittedName>
</protein>
<organism evidence="1 2">
    <name type="scientific">Chloebia gouldiae</name>
    <name type="common">Gouldian finch</name>
    <name type="synonym">Erythrura gouldiae</name>
    <dbReference type="NCBI Taxonomy" id="44316"/>
    <lineage>
        <taxon>Eukaryota</taxon>
        <taxon>Metazoa</taxon>
        <taxon>Chordata</taxon>
        <taxon>Craniata</taxon>
        <taxon>Vertebrata</taxon>
        <taxon>Euteleostomi</taxon>
        <taxon>Archelosauria</taxon>
        <taxon>Archosauria</taxon>
        <taxon>Dinosauria</taxon>
        <taxon>Saurischia</taxon>
        <taxon>Theropoda</taxon>
        <taxon>Coelurosauria</taxon>
        <taxon>Aves</taxon>
        <taxon>Neognathae</taxon>
        <taxon>Neoaves</taxon>
        <taxon>Telluraves</taxon>
        <taxon>Australaves</taxon>
        <taxon>Passeriformes</taxon>
        <taxon>Passeroidea</taxon>
        <taxon>Passeridae</taxon>
        <taxon>Chloebia</taxon>
    </lineage>
</organism>
<proteinExistence type="predicted"/>
<keyword evidence="2" id="KW-1185">Reference proteome</keyword>
<name>A0A3L8SNR9_CHLGU</name>
<dbReference type="EMBL" id="QUSF01000011">
    <property type="protein sequence ID" value="RLW05207.1"/>
    <property type="molecule type" value="Genomic_DNA"/>
</dbReference>
<dbReference type="AlphaFoldDB" id="A0A3L8SNR9"/>
<evidence type="ECO:0000313" key="2">
    <source>
        <dbReference type="Proteomes" id="UP000276834"/>
    </source>
</evidence>
<comment type="caution">
    <text evidence="1">The sequence shown here is derived from an EMBL/GenBank/DDBJ whole genome shotgun (WGS) entry which is preliminary data.</text>
</comment>
<accession>A0A3L8SNR9</accession>
<sequence length="113" mass="12413">MEQHNNCALFINSHGICQHMEAPPFLIVYMLAITSYQVPCSIDDRVTDHAASTYEREPKCAPTAGPRGSGCLKGLLFLMPALADPLARQVHFHLGNTAAWSFNPACTPAFRLK</sequence>